<accession>A0A6N1VGS3</accession>
<feature type="transmembrane region" description="Helical" evidence="1">
    <location>
        <begin position="38"/>
        <end position="58"/>
    </location>
</feature>
<dbReference type="KEGG" id="orm:HTY61_16770"/>
<dbReference type="EMBL" id="CP054836">
    <property type="protein sequence ID" value="QKV19988.1"/>
    <property type="molecule type" value="Genomic_DNA"/>
</dbReference>
<sequence length="64" mass="6517">MGRWTEIAQIALAGALTGFLIGPDSLDQFFGLSISNPAALNVIVGAAAGLVLGFLATLSKKQAE</sequence>
<gene>
    <name evidence="2" type="ORF">HTY61_16770</name>
</gene>
<evidence type="ECO:0000256" key="1">
    <source>
        <dbReference type="SAM" id="Phobius"/>
    </source>
</evidence>
<keyword evidence="1" id="KW-0812">Transmembrane</keyword>
<dbReference type="Proteomes" id="UP000509367">
    <property type="component" value="Chromosome"/>
</dbReference>
<keyword evidence="3" id="KW-1185">Reference proteome</keyword>
<evidence type="ECO:0000313" key="3">
    <source>
        <dbReference type="Proteomes" id="UP000509367"/>
    </source>
</evidence>
<proteinExistence type="predicted"/>
<evidence type="ECO:0000313" key="2">
    <source>
        <dbReference type="EMBL" id="QKV19988.1"/>
    </source>
</evidence>
<organism evidence="2 3">
    <name type="scientific">Oricola thermophila</name>
    <dbReference type="NCBI Taxonomy" id="2742145"/>
    <lineage>
        <taxon>Bacteria</taxon>
        <taxon>Pseudomonadati</taxon>
        <taxon>Pseudomonadota</taxon>
        <taxon>Alphaproteobacteria</taxon>
        <taxon>Hyphomicrobiales</taxon>
        <taxon>Ahrensiaceae</taxon>
        <taxon>Oricola</taxon>
    </lineage>
</organism>
<keyword evidence="1" id="KW-0472">Membrane</keyword>
<dbReference type="RefSeq" id="WP_175277879.1">
    <property type="nucleotide sequence ID" value="NZ_CP054836.1"/>
</dbReference>
<reference evidence="2 3" key="1">
    <citation type="submission" date="2020-06" db="EMBL/GenBank/DDBJ databases">
        <title>Oricola thermophila sp. nov. isolated from a tidal sediments.</title>
        <authorList>
            <person name="Kwon K.K."/>
            <person name="Yang S.-H."/>
            <person name="Park M.-J."/>
        </authorList>
    </citation>
    <scope>NUCLEOTIDE SEQUENCE [LARGE SCALE GENOMIC DNA]</scope>
    <source>
        <strain evidence="2 3">MEBiC13590</strain>
    </source>
</reference>
<keyword evidence="1" id="KW-1133">Transmembrane helix</keyword>
<name>A0A6N1VGS3_9HYPH</name>
<protein>
    <recommendedName>
        <fullName evidence="4">GlsB/YeaQ/YmgE family stress response membrane protein</fullName>
    </recommendedName>
</protein>
<evidence type="ECO:0008006" key="4">
    <source>
        <dbReference type="Google" id="ProtNLM"/>
    </source>
</evidence>
<dbReference type="AlphaFoldDB" id="A0A6N1VGS3"/>
<feature type="transmembrane region" description="Helical" evidence="1">
    <location>
        <begin position="7"/>
        <end position="26"/>
    </location>
</feature>